<evidence type="ECO:0000313" key="2">
    <source>
        <dbReference type="Proteomes" id="UP000504636"/>
    </source>
</evidence>
<dbReference type="Proteomes" id="UP000504636">
    <property type="component" value="Unplaced"/>
</dbReference>
<evidence type="ECO:0000313" key="3">
    <source>
        <dbReference type="RefSeq" id="XP_033571253.1"/>
    </source>
</evidence>
<accession>A0A6A6Y6R0</accession>
<dbReference type="RefSeq" id="XP_033571253.1">
    <property type="nucleotide sequence ID" value="XM_033712817.1"/>
</dbReference>
<proteinExistence type="predicted"/>
<dbReference type="AlphaFoldDB" id="A0A6A6Y6R0"/>
<keyword evidence="2" id="KW-1185">Reference proteome</keyword>
<reference evidence="1 3" key="1">
    <citation type="journal article" date="2020" name="Stud. Mycol.">
        <title>101 Dothideomycetes genomes: a test case for predicting lifestyles and emergence of pathogens.</title>
        <authorList>
            <person name="Haridas S."/>
            <person name="Albert R."/>
            <person name="Binder M."/>
            <person name="Bloem J."/>
            <person name="Labutti K."/>
            <person name="Salamov A."/>
            <person name="Andreopoulos B."/>
            <person name="Baker S."/>
            <person name="Barry K."/>
            <person name="Bills G."/>
            <person name="Bluhm B."/>
            <person name="Cannon C."/>
            <person name="Castanera R."/>
            <person name="Culley D."/>
            <person name="Daum C."/>
            <person name="Ezra D."/>
            <person name="Gonzalez J."/>
            <person name="Henrissat B."/>
            <person name="Kuo A."/>
            <person name="Liang C."/>
            <person name="Lipzen A."/>
            <person name="Lutzoni F."/>
            <person name="Magnuson J."/>
            <person name="Mondo S."/>
            <person name="Nolan M."/>
            <person name="Ohm R."/>
            <person name="Pangilinan J."/>
            <person name="Park H.-J."/>
            <person name="Ramirez L."/>
            <person name="Alfaro M."/>
            <person name="Sun H."/>
            <person name="Tritt A."/>
            <person name="Yoshinaga Y."/>
            <person name="Zwiers L.-H."/>
            <person name="Turgeon B."/>
            <person name="Goodwin S."/>
            <person name="Spatafora J."/>
            <person name="Crous P."/>
            <person name="Grigoriev I."/>
        </authorList>
    </citation>
    <scope>NUCLEOTIDE SEQUENCE</scope>
    <source>
        <strain evidence="1 3">CBS 304.34</strain>
    </source>
</reference>
<protein>
    <submittedName>
        <fullName evidence="1 3">Uncharacterized protein</fullName>
    </submittedName>
</protein>
<dbReference type="GeneID" id="54453710"/>
<name>A0A6A6Y6R0_9PEZI</name>
<sequence>MRTLARRTAPGDAAARRRGRGCLTGLESDAGRAVYGLCRCWSRWSGWWCVEEDVVVRVEDGRGEVVASQEARDILCVMYYIHTARPPAPIIRELDSLCWTEHHPSNTFCRPKTPADAL</sequence>
<reference evidence="3" key="2">
    <citation type="submission" date="2020-04" db="EMBL/GenBank/DDBJ databases">
        <authorList>
            <consortium name="NCBI Genome Project"/>
        </authorList>
    </citation>
    <scope>NUCLEOTIDE SEQUENCE</scope>
    <source>
        <strain evidence="3">CBS 304.34</strain>
    </source>
</reference>
<gene>
    <name evidence="1 3" type="ORF">BDZ99DRAFT_154294</name>
</gene>
<evidence type="ECO:0000313" key="1">
    <source>
        <dbReference type="EMBL" id="KAF2804289.1"/>
    </source>
</evidence>
<dbReference type="EMBL" id="MU003714">
    <property type="protein sequence ID" value="KAF2804289.1"/>
    <property type="molecule type" value="Genomic_DNA"/>
</dbReference>
<reference evidence="3" key="3">
    <citation type="submission" date="2025-04" db="UniProtKB">
        <authorList>
            <consortium name="RefSeq"/>
        </authorList>
    </citation>
    <scope>IDENTIFICATION</scope>
    <source>
        <strain evidence="3">CBS 304.34</strain>
    </source>
</reference>
<organism evidence="1">
    <name type="scientific">Mytilinidion resinicola</name>
    <dbReference type="NCBI Taxonomy" id="574789"/>
    <lineage>
        <taxon>Eukaryota</taxon>
        <taxon>Fungi</taxon>
        <taxon>Dikarya</taxon>
        <taxon>Ascomycota</taxon>
        <taxon>Pezizomycotina</taxon>
        <taxon>Dothideomycetes</taxon>
        <taxon>Pleosporomycetidae</taxon>
        <taxon>Mytilinidiales</taxon>
        <taxon>Mytilinidiaceae</taxon>
        <taxon>Mytilinidion</taxon>
    </lineage>
</organism>